<dbReference type="PANTHER" id="PTHR36166">
    <property type="entry name" value="CHROMOSOME 9, WHOLE GENOME SHOTGUN SEQUENCE"/>
    <property type="match status" value="1"/>
</dbReference>
<sequence length="149" mass="16553">MALRTQVEINAPAERVWEIMGNLREWSSFNSFLKIENAPDTPAPGQSLRVSFQPPGHAKPTVMAPQVVAYKPGTELRWRGKLFGSDLFFVGEHFFTLQPVGTDRTLLLHGEDFKGCLVPLLGSVLADTKKGFVEFNEGLKRAAEQPRDG</sequence>
<dbReference type="Proteomes" id="UP000001058">
    <property type="component" value="Unassembled WGS sequence"/>
</dbReference>
<evidence type="ECO:0000313" key="2">
    <source>
        <dbReference type="Proteomes" id="UP000001058"/>
    </source>
</evidence>
<proteinExistence type="predicted"/>
<evidence type="ECO:0008006" key="3">
    <source>
        <dbReference type="Google" id="ProtNLM"/>
    </source>
</evidence>
<gene>
    <name evidence="1" type="ORF">VOLCADRAFT_117866</name>
</gene>
<dbReference type="KEGG" id="vcn:VOLCADRAFT_117866"/>
<dbReference type="RefSeq" id="XP_002951558.1">
    <property type="nucleotide sequence ID" value="XM_002951512.1"/>
</dbReference>
<protein>
    <recommendedName>
        <fullName evidence="3">Coenzyme Q-binding protein COQ10 START domain-containing protein</fullName>
    </recommendedName>
</protein>
<dbReference type="InParanoid" id="D8TYT6"/>
<dbReference type="SUPFAM" id="SSF55961">
    <property type="entry name" value="Bet v1-like"/>
    <property type="match status" value="1"/>
</dbReference>
<dbReference type="EMBL" id="GL378345">
    <property type="protein sequence ID" value="EFJ47369.1"/>
    <property type="molecule type" value="Genomic_DNA"/>
</dbReference>
<evidence type="ECO:0000313" key="1">
    <source>
        <dbReference type="EMBL" id="EFJ47369.1"/>
    </source>
</evidence>
<dbReference type="InterPro" id="IPR023393">
    <property type="entry name" value="START-like_dom_sf"/>
</dbReference>
<reference evidence="1 2" key="1">
    <citation type="journal article" date="2010" name="Science">
        <title>Genomic analysis of organismal complexity in the multicellular green alga Volvox carteri.</title>
        <authorList>
            <person name="Prochnik S.E."/>
            <person name="Umen J."/>
            <person name="Nedelcu A.M."/>
            <person name="Hallmann A."/>
            <person name="Miller S.M."/>
            <person name="Nishii I."/>
            <person name="Ferris P."/>
            <person name="Kuo A."/>
            <person name="Mitros T."/>
            <person name="Fritz-Laylin L.K."/>
            <person name="Hellsten U."/>
            <person name="Chapman J."/>
            <person name="Simakov O."/>
            <person name="Rensing S.A."/>
            <person name="Terry A."/>
            <person name="Pangilinan J."/>
            <person name="Kapitonov V."/>
            <person name="Jurka J."/>
            <person name="Salamov A."/>
            <person name="Shapiro H."/>
            <person name="Schmutz J."/>
            <person name="Grimwood J."/>
            <person name="Lindquist E."/>
            <person name="Lucas S."/>
            <person name="Grigoriev I.V."/>
            <person name="Schmitt R."/>
            <person name="Kirk D."/>
            <person name="Rokhsar D.S."/>
        </authorList>
    </citation>
    <scope>NUCLEOTIDE SEQUENCE [LARGE SCALE GENOMIC DNA]</scope>
    <source>
        <strain evidence="2">f. Nagariensis / Eve</strain>
    </source>
</reference>
<name>D8TYT6_VOLCA</name>
<dbReference type="GeneID" id="9615642"/>
<dbReference type="InterPro" id="IPR019587">
    <property type="entry name" value="Polyketide_cyclase/dehydratase"/>
</dbReference>
<accession>D8TYT6</accession>
<dbReference type="AlphaFoldDB" id="D8TYT6"/>
<dbReference type="eggNOG" id="ENOG502S8TQ">
    <property type="taxonomic scope" value="Eukaryota"/>
</dbReference>
<dbReference type="Pfam" id="PF10604">
    <property type="entry name" value="Polyketide_cyc2"/>
    <property type="match status" value="1"/>
</dbReference>
<keyword evidence="2" id="KW-1185">Reference proteome</keyword>
<dbReference type="CDD" id="cd07822">
    <property type="entry name" value="SRPBCC_4"/>
    <property type="match status" value="1"/>
</dbReference>
<dbReference type="PANTHER" id="PTHR36166:SF1">
    <property type="entry name" value="SRPBCC DOMAIN-CONTAINING PROTEIN"/>
    <property type="match status" value="1"/>
</dbReference>
<dbReference type="OrthoDB" id="509124at2759"/>
<organism evidence="2">
    <name type="scientific">Volvox carteri f. nagariensis</name>
    <dbReference type="NCBI Taxonomy" id="3068"/>
    <lineage>
        <taxon>Eukaryota</taxon>
        <taxon>Viridiplantae</taxon>
        <taxon>Chlorophyta</taxon>
        <taxon>core chlorophytes</taxon>
        <taxon>Chlorophyceae</taxon>
        <taxon>CS clade</taxon>
        <taxon>Chlamydomonadales</taxon>
        <taxon>Volvocaceae</taxon>
        <taxon>Volvox</taxon>
    </lineage>
</organism>
<dbReference type="STRING" id="3068.D8TYT6"/>
<dbReference type="Gene3D" id="3.30.530.20">
    <property type="match status" value="1"/>
</dbReference>